<sequence>MYLIETYILRRICILFFAVFAVAISITWTVQLLGRIDFLLTNGQTLFSILKFSSLFIPSAIYLVMPFALVIAVAQTFSMMNQDSELVVITASGAPRRVIWRPVLLLGGVVSIVSFLILNFISPHALQTRRYMLANAHGDMVNLLLQEGSFRPIGDNLLIEIGERRADGSLRRLTLVDRGNPEFEQINSAASGMVISKDGDNFLILKGGQIQRRDYKSGMISTVDYNSYTLNLDEFTPATEAVRIMPEHQFLSKLLSPDRNDPSYQRYFLRYTAELHRRFTNWLYPFVFALIALAATGDARSHRERSTSSTFTAVFLSLIVFFLSYFFEKRSNNDPAYIPLLYIMPLVISAILIFILATNRQIRIPASWGYRFERFLIRLKSFLVRSHNKNGGSS</sequence>
<feature type="transmembrane region" description="Helical" evidence="6">
    <location>
        <begin position="54"/>
        <end position="77"/>
    </location>
</feature>
<evidence type="ECO:0000256" key="1">
    <source>
        <dbReference type="ARBA" id="ARBA00004651"/>
    </source>
</evidence>
<comment type="subcellular location">
    <subcellularLocation>
        <location evidence="1">Cell membrane</location>
        <topology evidence="1">Multi-pass membrane protein</topology>
    </subcellularLocation>
</comment>
<dbReference type="Pfam" id="PF03739">
    <property type="entry name" value="LptF_LptG"/>
    <property type="match status" value="1"/>
</dbReference>
<evidence type="ECO:0000256" key="2">
    <source>
        <dbReference type="ARBA" id="ARBA00022475"/>
    </source>
</evidence>
<dbReference type="Proteomes" id="UP000188912">
    <property type="component" value="Chromosome"/>
</dbReference>
<feature type="transmembrane region" description="Helical" evidence="6">
    <location>
        <begin position="282"/>
        <end position="299"/>
    </location>
</feature>
<evidence type="ECO:0008006" key="9">
    <source>
        <dbReference type="Google" id="ProtNLM"/>
    </source>
</evidence>
<feature type="transmembrane region" description="Helical" evidence="6">
    <location>
        <begin position="311"/>
        <end position="327"/>
    </location>
</feature>
<dbReference type="GO" id="GO:0043190">
    <property type="term" value="C:ATP-binding cassette (ABC) transporter complex"/>
    <property type="evidence" value="ECO:0007669"/>
    <property type="project" value="TreeGrafter"/>
</dbReference>
<keyword evidence="8" id="KW-1185">Reference proteome</keyword>
<gene>
    <name evidence="7" type="ORF">BHV28_08720</name>
</gene>
<evidence type="ECO:0000256" key="3">
    <source>
        <dbReference type="ARBA" id="ARBA00022692"/>
    </source>
</evidence>
<protein>
    <recommendedName>
        <fullName evidence="9">Lipopolysaccharide export system permease protein LptF</fullName>
    </recommendedName>
</protein>
<reference evidence="7 8" key="1">
    <citation type="journal article" date="2010" name="Science">
        <title>Genomic comparison of the ants Camponotus floridanus and Harpegnathos saltator.</title>
        <authorList>
            <person name="Bonasio R."/>
            <person name="Zhang G."/>
            <person name="Ye C."/>
            <person name="Mutti N.S."/>
            <person name="Fang X."/>
            <person name="Qin N."/>
            <person name="Donahue G."/>
            <person name="Yang P."/>
            <person name="Li Q."/>
            <person name="Li C."/>
            <person name="Zhang P."/>
            <person name="Huang Z."/>
            <person name="Berger S.L."/>
            <person name="Reinberg D."/>
            <person name="Wang J."/>
            <person name="Liebig J."/>
        </authorList>
    </citation>
    <scope>NUCLEOTIDE SEQUENCE [LARGE SCALE GENOMIC DNA]</scope>
    <source>
        <strain evidence="7 8">Hsal</strain>
    </source>
</reference>
<reference evidence="7 8" key="2">
    <citation type="journal article" date="2016" name="Sci. Rep.">
        <title>The genome of Rhizobiales bacteria in predatory ants reveals urease gene functions but no genes for nitrogen fixation.</title>
        <authorList>
            <person name="Neuvonen M.M."/>
            <person name="Tamarit D."/>
            <person name="Naslund K."/>
            <person name="Liebig J."/>
            <person name="Feldhaar H."/>
            <person name="Moran N.A."/>
            <person name="Guy L."/>
            <person name="Andersson S.G."/>
        </authorList>
    </citation>
    <scope>NUCLEOTIDE SEQUENCE [LARGE SCALE GENOMIC DNA]</scope>
    <source>
        <strain evidence="7 8">Hsal</strain>
    </source>
</reference>
<evidence type="ECO:0000256" key="6">
    <source>
        <dbReference type="SAM" id="Phobius"/>
    </source>
</evidence>
<keyword evidence="4 6" id="KW-1133">Transmembrane helix</keyword>
<dbReference type="AlphaFoldDB" id="A0A1U9JUP3"/>
<evidence type="ECO:0000256" key="5">
    <source>
        <dbReference type="ARBA" id="ARBA00023136"/>
    </source>
</evidence>
<keyword evidence="3 6" id="KW-0812">Transmembrane</keyword>
<dbReference type="PANTHER" id="PTHR33529:SF6">
    <property type="entry name" value="YJGP_YJGQ FAMILY PERMEASE"/>
    <property type="match status" value="1"/>
</dbReference>
<keyword evidence="2" id="KW-1003">Cell membrane</keyword>
<proteinExistence type="predicted"/>
<keyword evidence="5 6" id="KW-0472">Membrane</keyword>
<dbReference type="InterPro" id="IPR005495">
    <property type="entry name" value="LptG/LptF_permease"/>
</dbReference>
<evidence type="ECO:0000256" key="4">
    <source>
        <dbReference type="ARBA" id="ARBA00022989"/>
    </source>
</evidence>
<name>A0A1U9JUP3_9HYPH</name>
<evidence type="ECO:0000313" key="8">
    <source>
        <dbReference type="Proteomes" id="UP000188912"/>
    </source>
</evidence>
<dbReference type="PANTHER" id="PTHR33529">
    <property type="entry name" value="SLR0882 PROTEIN-RELATED"/>
    <property type="match status" value="1"/>
</dbReference>
<feature type="transmembrane region" description="Helical" evidence="6">
    <location>
        <begin position="12"/>
        <end position="34"/>
    </location>
</feature>
<accession>A0A1U9JUP3</accession>
<dbReference type="KEGG" id="thd:BHV28_08720"/>
<evidence type="ECO:0000313" key="7">
    <source>
        <dbReference type="EMBL" id="AQS41571.1"/>
    </source>
</evidence>
<organism evidence="7 8">
    <name type="scientific">Candidatus Tokpelaia hoelldobleri</name>
    <dbReference type="NCBI Taxonomy" id="1902579"/>
    <lineage>
        <taxon>Bacteria</taxon>
        <taxon>Pseudomonadati</taxon>
        <taxon>Pseudomonadota</taxon>
        <taxon>Alphaproteobacteria</taxon>
        <taxon>Hyphomicrobiales</taxon>
        <taxon>Candidatus Tokpelaia</taxon>
    </lineage>
</organism>
<dbReference type="GO" id="GO:0015920">
    <property type="term" value="P:lipopolysaccharide transport"/>
    <property type="evidence" value="ECO:0007669"/>
    <property type="project" value="TreeGrafter"/>
</dbReference>
<dbReference type="EMBL" id="CP017315">
    <property type="protein sequence ID" value="AQS41571.1"/>
    <property type="molecule type" value="Genomic_DNA"/>
</dbReference>
<dbReference type="STRING" id="1902579.BHV28_08720"/>
<feature type="transmembrane region" description="Helical" evidence="6">
    <location>
        <begin position="339"/>
        <end position="357"/>
    </location>
</feature>
<feature type="transmembrane region" description="Helical" evidence="6">
    <location>
        <begin position="98"/>
        <end position="121"/>
    </location>
</feature>